<comment type="caution">
    <text evidence="3">The sequence shown here is derived from an EMBL/GenBank/DDBJ whole genome shotgun (WGS) entry which is preliminary data.</text>
</comment>
<organism evidence="3 4">
    <name type="scientific">Photobacterium indicum</name>
    <dbReference type="NCBI Taxonomy" id="81447"/>
    <lineage>
        <taxon>Bacteria</taxon>
        <taxon>Pseudomonadati</taxon>
        <taxon>Pseudomonadota</taxon>
        <taxon>Gammaproteobacteria</taxon>
        <taxon>Vibrionales</taxon>
        <taxon>Vibrionaceae</taxon>
        <taxon>Photobacterium</taxon>
    </lineage>
</organism>
<evidence type="ECO:0000313" key="4">
    <source>
        <dbReference type="Proteomes" id="UP000241803"/>
    </source>
</evidence>
<dbReference type="InterPro" id="IPR041223">
    <property type="entry name" value="ApeA_NTD"/>
</dbReference>
<accession>A0A2T3LEE7</accession>
<sequence>MNNYNGKKFSCEFVIGDCKAFGEIIFNGMNTKAEIWSSEPIIINNVSDNIYGLIYDGMKHITLMDSIFLSQHGTSSVRQGDKYVSRYSCVIHPRFVVIGTEWLENTASIEKVWFSTDKLEKVFHDHHAFRSVIHVDESLVNDLIKQDLERSECKFGYQANINDHTVKKYHDMGTPPSLYIYTGSKEILSFKTSFGDFSLYHIEGQSSYGGSGIKSDISTQFYISLNESVSVEKIVYECWKVLTFINILSGKEDYLSKIDIKTKGDDKGGYFEIYVSTDYVEQSDEHFDSLLNTTMEKDYLSEIFQAWFDRYEDWNDSRNQLCLTYSSNKYNIDRVVRCANVFDLIPDKSKVDLPEDINEAKAQARKVFRALPDSLERKSILQALGRLGTKTLKHKINDRIDIICLNSDFAFDDLRFVAHQAVDCRNYFVHGGNKKFDYELHFGVVNFFIDTLEFIFVVSDLIECGWKFDDWRNPYIPSHKVGLYLTSYPHYLAQLRSITSK</sequence>
<dbReference type="EMBL" id="PYOC01000001">
    <property type="protein sequence ID" value="PSV49736.1"/>
    <property type="molecule type" value="Genomic_DNA"/>
</dbReference>
<gene>
    <name evidence="3" type="ORF">C9J47_04010</name>
</gene>
<dbReference type="Pfam" id="PF18862">
    <property type="entry name" value="ApeA_NTD1"/>
    <property type="match status" value="1"/>
</dbReference>
<keyword evidence="4" id="KW-1185">Reference proteome</keyword>
<dbReference type="Pfam" id="PF18739">
    <property type="entry name" value="HEPN_Apea"/>
    <property type="match status" value="1"/>
</dbReference>
<evidence type="ECO:0000259" key="2">
    <source>
        <dbReference type="Pfam" id="PF18862"/>
    </source>
</evidence>
<dbReference type="AlphaFoldDB" id="A0A2T3LEE7"/>
<name>A0A2T3LEE7_9GAMM</name>
<feature type="domain" description="ApeA N-terminal" evidence="2">
    <location>
        <begin position="46"/>
        <end position="307"/>
    </location>
</feature>
<proteinExistence type="predicted"/>
<reference evidence="3 4" key="1">
    <citation type="submission" date="2018-03" db="EMBL/GenBank/DDBJ databases">
        <title>Whole genome sequencing of Histamine producing bacteria.</title>
        <authorList>
            <person name="Butler K."/>
        </authorList>
    </citation>
    <scope>NUCLEOTIDE SEQUENCE [LARGE SCALE GENOMIC DNA]</scope>
    <source>
        <strain evidence="3 4">ATCC 19614</strain>
    </source>
</reference>
<dbReference type="InterPro" id="IPR041229">
    <property type="entry name" value="HEPN_Apea"/>
</dbReference>
<dbReference type="RefSeq" id="WP_107252353.1">
    <property type="nucleotide sequence ID" value="NZ_PYOC01000001.1"/>
</dbReference>
<dbReference type="Proteomes" id="UP000241803">
    <property type="component" value="Unassembled WGS sequence"/>
</dbReference>
<protein>
    <submittedName>
        <fullName evidence="3">Uncharacterized protein</fullName>
    </submittedName>
</protein>
<evidence type="ECO:0000259" key="1">
    <source>
        <dbReference type="Pfam" id="PF18739"/>
    </source>
</evidence>
<feature type="domain" description="Apea-like HEPN" evidence="1">
    <location>
        <begin position="357"/>
        <end position="467"/>
    </location>
</feature>
<evidence type="ECO:0000313" key="3">
    <source>
        <dbReference type="EMBL" id="PSV49736.1"/>
    </source>
</evidence>